<dbReference type="EMBL" id="JBGUBD010000002">
    <property type="protein sequence ID" value="MFA9477575.1"/>
    <property type="molecule type" value="Genomic_DNA"/>
</dbReference>
<name>A0ABV4U1U7_9BACT</name>
<evidence type="ECO:0000313" key="2">
    <source>
        <dbReference type="Proteomes" id="UP001575105"/>
    </source>
</evidence>
<protein>
    <recommendedName>
        <fullName evidence="3">Transposase</fullName>
    </recommendedName>
</protein>
<keyword evidence="2" id="KW-1185">Reference proteome</keyword>
<accession>A0ABV4U1U7</accession>
<evidence type="ECO:0008006" key="3">
    <source>
        <dbReference type="Google" id="ProtNLM"/>
    </source>
</evidence>
<proteinExistence type="predicted"/>
<organism evidence="1 2">
    <name type="scientific">Natronomicrosphaera hydrolytica</name>
    <dbReference type="NCBI Taxonomy" id="3242702"/>
    <lineage>
        <taxon>Bacteria</taxon>
        <taxon>Pseudomonadati</taxon>
        <taxon>Planctomycetota</taxon>
        <taxon>Phycisphaerae</taxon>
        <taxon>Phycisphaerales</taxon>
        <taxon>Phycisphaeraceae</taxon>
        <taxon>Natronomicrosphaera</taxon>
    </lineage>
</organism>
<sequence>MMDNDKMLLTRLCKAALLMFLRSEAAGIDLGKCVEIIFLESDEHRMRKLEQRATEWGYDATADGVLAMLVEFTMIMMDQSPHCIGIDESGNAV</sequence>
<comment type="caution">
    <text evidence="1">The sequence shown here is derived from an EMBL/GenBank/DDBJ whole genome shotgun (WGS) entry which is preliminary data.</text>
</comment>
<reference evidence="1 2" key="1">
    <citation type="submission" date="2024-08" db="EMBL/GenBank/DDBJ databases">
        <title>Whole-genome sequencing of halo(alkali)philic microorganisms from hypersaline lakes.</title>
        <authorList>
            <person name="Sorokin D.Y."/>
            <person name="Merkel A.Y."/>
            <person name="Messina E."/>
            <person name="Yakimov M."/>
        </authorList>
    </citation>
    <scope>NUCLEOTIDE SEQUENCE [LARGE SCALE GENOMIC DNA]</scope>
    <source>
        <strain evidence="1 2">AB-hyl4</strain>
    </source>
</reference>
<evidence type="ECO:0000313" key="1">
    <source>
        <dbReference type="EMBL" id="MFA9477575.1"/>
    </source>
</evidence>
<gene>
    <name evidence="1" type="ORF">ACERK3_04620</name>
</gene>
<dbReference type="Proteomes" id="UP001575105">
    <property type="component" value="Unassembled WGS sequence"/>
</dbReference>
<dbReference type="RefSeq" id="WP_425344496.1">
    <property type="nucleotide sequence ID" value="NZ_JBGUBD010000002.1"/>
</dbReference>